<name>A0ACB8Y0W5_ARCLA</name>
<proteinExistence type="predicted"/>
<dbReference type="Proteomes" id="UP001055879">
    <property type="component" value="Linkage Group LG14"/>
</dbReference>
<dbReference type="EMBL" id="CM042060">
    <property type="protein sequence ID" value="KAI3677636.1"/>
    <property type="molecule type" value="Genomic_DNA"/>
</dbReference>
<evidence type="ECO:0000313" key="2">
    <source>
        <dbReference type="Proteomes" id="UP001055879"/>
    </source>
</evidence>
<evidence type="ECO:0000313" key="1">
    <source>
        <dbReference type="EMBL" id="KAI3677636.1"/>
    </source>
</evidence>
<keyword evidence="2" id="KW-1185">Reference proteome</keyword>
<organism evidence="1 2">
    <name type="scientific">Arctium lappa</name>
    <name type="common">Greater burdock</name>
    <name type="synonym">Lappa major</name>
    <dbReference type="NCBI Taxonomy" id="4217"/>
    <lineage>
        <taxon>Eukaryota</taxon>
        <taxon>Viridiplantae</taxon>
        <taxon>Streptophyta</taxon>
        <taxon>Embryophyta</taxon>
        <taxon>Tracheophyta</taxon>
        <taxon>Spermatophyta</taxon>
        <taxon>Magnoliopsida</taxon>
        <taxon>eudicotyledons</taxon>
        <taxon>Gunneridae</taxon>
        <taxon>Pentapetalae</taxon>
        <taxon>asterids</taxon>
        <taxon>campanulids</taxon>
        <taxon>Asterales</taxon>
        <taxon>Asteraceae</taxon>
        <taxon>Carduoideae</taxon>
        <taxon>Cardueae</taxon>
        <taxon>Arctiinae</taxon>
        <taxon>Arctium</taxon>
    </lineage>
</organism>
<reference evidence="1 2" key="2">
    <citation type="journal article" date="2022" name="Mol. Ecol. Resour.">
        <title>The genomes of chicory, endive, great burdock and yacon provide insights into Asteraceae paleo-polyploidization history and plant inulin production.</title>
        <authorList>
            <person name="Fan W."/>
            <person name="Wang S."/>
            <person name="Wang H."/>
            <person name="Wang A."/>
            <person name="Jiang F."/>
            <person name="Liu H."/>
            <person name="Zhao H."/>
            <person name="Xu D."/>
            <person name="Zhang Y."/>
        </authorList>
    </citation>
    <scope>NUCLEOTIDE SEQUENCE [LARGE SCALE GENOMIC DNA]</scope>
    <source>
        <strain evidence="2">cv. Niubang</strain>
    </source>
</reference>
<reference evidence="2" key="1">
    <citation type="journal article" date="2022" name="Mol. Ecol. Resour.">
        <title>The genomes of chicory, endive, great burdock and yacon provide insights into Asteraceae palaeo-polyploidization history and plant inulin production.</title>
        <authorList>
            <person name="Fan W."/>
            <person name="Wang S."/>
            <person name="Wang H."/>
            <person name="Wang A."/>
            <person name="Jiang F."/>
            <person name="Liu H."/>
            <person name="Zhao H."/>
            <person name="Xu D."/>
            <person name="Zhang Y."/>
        </authorList>
    </citation>
    <scope>NUCLEOTIDE SEQUENCE [LARGE SCALE GENOMIC DNA]</scope>
    <source>
        <strain evidence="2">cv. Niubang</strain>
    </source>
</reference>
<gene>
    <name evidence="1" type="ORF">L6452_36902</name>
</gene>
<comment type="caution">
    <text evidence="1">The sequence shown here is derived from an EMBL/GenBank/DDBJ whole genome shotgun (WGS) entry which is preliminary data.</text>
</comment>
<sequence>MGKTYMYVNGKFVKSNEDPEPEKDLKNLENKSKDLDDSVSALKDNNLEPKQKISDLEKEIEKDRKDYEKERSSFVNERKGFEWKILDLSKKNFEERKSFELQNAKLSKQISDFEKILIIKRNNFEIERKSFENKKKELEKKNVVKLSGLTTEILKEQKVKSDLQKQFDSILEERNVLAVKVKKLEELNFKVALSEQASPDTVFQSPYSSSSTSTSISSKSCVKSNEFLKDRIRLSNLFYNSLVDNIDNQVFRKVKMVWKKKLTTEESDGNTSYKSPIVDPKSSTHVYSTTKLISLNRSNIYCTYCGNSDFVDSMYVNS</sequence>
<protein>
    <submittedName>
        <fullName evidence="1">Uncharacterized protein</fullName>
    </submittedName>
</protein>
<accession>A0ACB8Y0W5</accession>